<dbReference type="EMBL" id="JAUSTR010000008">
    <property type="protein sequence ID" value="MDQ0162905.1"/>
    <property type="molecule type" value="Genomic_DNA"/>
</dbReference>
<feature type="compositionally biased region" description="Basic and acidic residues" evidence="1">
    <location>
        <begin position="95"/>
        <end position="111"/>
    </location>
</feature>
<feature type="region of interest" description="Disordered" evidence="1">
    <location>
        <begin position="31"/>
        <end position="208"/>
    </location>
</feature>
<organism evidence="3 4">
    <name type="scientific">Aeribacillus alveayuensis</name>
    <dbReference type="NCBI Taxonomy" id="279215"/>
    <lineage>
        <taxon>Bacteria</taxon>
        <taxon>Bacillati</taxon>
        <taxon>Bacillota</taxon>
        <taxon>Bacilli</taxon>
        <taxon>Bacillales</taxon>
        <taxon>Bacillaceae</taxon>
        <taxon>Aeribacillus</taxon>
    </lineage>
</organism>
<evidence type="ECO:0000256" key="1">
    <source>
        <dbReference type="SAM" id="MobiDB-lite"/>
    </source>
</evidence>
<gene>
    <name evidence="3" type="ORF">J2S06_001982</name>
</gene>
<evidence type="ECO:0000313" key="3">
    <source>
        <dbReference type="EMBL" id="MDQ0162905.1"/>
    </source>
</evidence>
<evidence type="ECO:0000256" key="2">
    <source>
        <dbReference type="SAM" id="SignalP"/>
    </source>
</evidence>
<feature type="compositionally biased region" description="Basic and acidic residues" evidence="1">
    <location>
        <begin position="44"/>
        <end position="59"/>
    </location>
</feature>
<dbReference type="RefSeq" id="WP_419152168.1">
    <property type="nucleotide sequence ID" value="NZ_JAUSTR010000008.1"/>
</dbReference>
<protein>
    <submittedName>
        <fullName evidence="3">DNA polymerase III alpha subunit (Gram-positive type)</fullName>
    </submittedName>
</protein>
<proteinExistence type="predicted"/>
<reference evidence="3 4" key="1">
    <citation type="submission" date="2023-07" db="EMBL/GenBank/DDBJ databases">
        <title>Genomic Encyclopedia of Type Strains, Phase IV (KMG-IV): sequencing the most valuable type-strain genomes for metagenomic binning, comparative biology and taxonomic classification.</title>
        <authorList>
            <person name="Goeker M."/>
        </authorList>
    </citation>
    <scope>NUCLEOTIDE SEQUENCE [LARGE SCALE GENOMIC DNA]</scope>
    <source>
        <strain evidence="3 4">DSM 19092</strain>
    </source>
</reference>
<dbReference type="Proteomes" id="UP001225646">
    <property type="component" value="Unassembled WGS sequence"/>
</dbReference>
<feature type="compositionally biased region" description="Basic and acidic residues" evidence="1">
    <location>
        <begin position="118"/>
        <end position="141"/>
    </location>
</feature>
<feature type="compositionally biased region" description="Polar residues" evidence="1">
    <location>
        <begin position="60"/>
        <end position="72"/>
    </location>
</feature>
<name>A0ABT9VPX0_9BACI</name>
<feature type="compositionally biased region" description="Acidic residues" evidence="1">
    <location>
        <begin position="142"/>
        <end position="151"/>
    </location>
</feature>
<feature type="signal peptide" evidence="2">
    <location>
        <begin position="1"/>
        <end position="27"/>
    </location>
</feature>
<comment type="caution">
    <text evidence="3">The sequence shown here is derived from an EMBL/GenBank/DDBJ whole genome shotgun (WGS) entry which is preliminary data.</text>
</comment>
<keyword evidence="2" id="KW-0732">Signal</keyword>
<evidence type="ECO:0000313" key="4">
    <source>
        <dbReference type="Proteomes" id="UP001225646"/>
    </source>
</evidence>
<accession>A0ABT9VPX0</accession>
<keyword evidence="4" id="KW-1185">Reference proteome</keyword>
<sequence length="247" mass="28146">MRKKMLYSFIFTGALTLSAIMSGEVEAKEQKEKEWTNSNVAQEQVKEHHEKKEMNEKKNLSYQNKINSQAQEHTSDTAKAHASKNSAVLAVMPNDDEKKNEEMTDNNKEEQENVVENEEVKENEVDNEEVKENEDVIKEDHENAEDMNEEAIENKDDANEEMDAGDAESSVNVDSEETKEEINTTESTKIDQENEQTETVNLEDKPELDEGKEVHLTGEQISVFGTLLQSLQALTEKLTSTWSSLFQ</sequence>
<feature type="chain" id="PRO_5045330918" evidence="2">
    <location>
        <begin position="28"/>
        <end position="247"/>
    </location>
</feature>